<evidence type="ECO:0000259" key="5">
    <source>
        <dbReference type="PROSITE" id="PS50931"/>
    </source>
</evidence>
<dbReference type="Gene3D" id="3.40.190.10">
    <property type="entry name" value="Periplasmic binding protein-like II"/>
    <property type="match status" value="2"/>
</dbReference>
<keyword evidence="3" id="KW-0238">DNA-binding</keyword>
<dbReference type="PROSITE" id="PS50931">
    <property type="entry name" value="HTH_LYSR"/>
    <property type="match status" value="1"/>
</dbReference>
<dbReference type="RefSeq" id="WP_058123549.1">
    <property type="nucleotide sequence ID" value="NZ_CYRX01000026.1"/>
</dbReference>
<evidence type="ECO:0000256" key="1">
    <source>
        <dbReference type="ARBA" id="ARBA00009437"/>
    </source>
</evidence>
<dbReference type="GO" id="GO:0010628">
    <property type="term" value="P:positive regulation of gene expression"/>
    <property type="evidence" value="ECO:0007669"/>
    <property type="project" value="TreeGrafter"/>
</dbReference>
<dbReference type="Gene3D" id="1.10.10.10">
    <property type="entry name" value="Winged helix-like DNA-binding domain superfamily/Winged helix DNA-binding domain"/>
    <property type="match status" value="1"/>
</dbReference>
<dbReference type="InterPro" id="IPR000847">
    <property type="entry name" value="LysR_HTH_N"/>
</dbReference>
<protein>
    <submittedName>
        <fullName evidence="6">Galactose-binding protein regulator</fullName>
    </submittedName>
</protein>
<keyword evidence="2" id="KW-0805">Transcription regulation</keyword>
<evidence type="ECO:0000256" key="3">
    <source>
        <dbReference type="ARBA" id="ARBA00023125"/>
    </source>
</evidence>
<dbReference type="InterPro" id="IPR036388">
    <property type="entry name" value="WH-like_DNA-bd_sf"/>
</dbReference>
<evidence type="ECO:0000256" key="4">
    <source>
        <dbReference type="ARBA" id="ARBA00023163"/>
    </source>
</evidence>
<feature type="domain" description="HTH lysR-type" evidence="5">
    <location>
        <begin position="1"/>
        <end position="58"/>
    </location>
</feature>
<sequence>MNFSQLTVFREVMESGSISQTAKKLGRTQPAISLAIKNLERSLGLSLFERHGRRLVPVPEARYLLAEATEVLNRLSTVSGTMKGLKAGQTGSLNVAAMPGPSAYIFPRFISQNISPAASFQTTISSRSSPQIRELASTQSIDFGFADFDEPAGKLPQYYSETMSSDCFCVLHRDHALAQRETVTVADLDGQSIGTLHGNHPFPRKLTRAFAQENAAFKSYIATQYFQPLIPFISLGHCCAIVDPLTVVTERELDIAGGQVVFVPFDAPVRYEYATLTPLHRPLSQLAERVKNSWIESLFAMIDGIGANPQIEVSSVNA</sequence>
<gene>
    <name evidence="6" type="primary">gbpR</name>
    <name evidence="6" type="ORF">THS5294_01917</name>
</gene>
<dbReference type="SUPFAM" id="SSF46785">
    <property type="entry name" value="Winged helix' DNA-binding domain"/>
    <property type="match status" value="1"/>
</dbReference>
<dbReference type="AlphaFoldDB" id="A0A0P1EZM4"/>
<organism evidence="6 7">
    <name type="scientific">Thalassobacter stenotrophicus</name>
    <dbReference type="NCBI Taxonomy" id="266809"/>
    <lineage>
        <taxon>Bacteria</taxon>
        <taxon>Pseudomonadati</taxon>
        <taxon>Pseudomonadota</taxon>
        <taxon>Alphaproteobacteria</taxon>
        <taxon>Rhodobacterales</taxon>
        <taxon>Roseobacteraceae</taxon>
        <taxon>Thalassobacter</taxon>
    </lineage>
</organism>
<comment type="similarity">
    <text evidence="1">Belongs to the LysR transcriptional regulatory family.</text>
</comment>
<dbReference type="GO" id="GO:0003700">
    <property type="term" value="F:DNA-binding transcription factor activity"/>
    <property type="evidence" value="ECO:0007669"/>
    <property type="project" value="InterPro"/>
</dbReference>
<dbReference type="InterPro" id="IPR036390">
    <property type="entry name" value="WH_DNA-bd_sf"/>
</dbReference>
<dbReference type="GO" id="GO:0043565">
    <property type="term" value="F:sequence-specific DNA binding"/>
    <property type="evidence" value="ECO:0007669"/>
    <property type="project" value="TreeGrafter"/>
</dbReference>
<evidence type="ECO:0000313" key="6">
    <source>
        <dbReference type="EMBL" id="CUH60622.1"/>
    </source>
</evidence>
<dbReference type="EMBL" id="CYRX01000026">
    <property type="protein sequence ID" value="CUH60622.1"/>
    <property type="molecule type" value="Genomic_DNA"/>
</dbReference>
<evidence type="ECO:0000256" key="2">
    <source>
        <dbReference type="ARBA" id="ARBA00023015"/>
    </source>
</evidence>
<dbReference type="SUPFAM" id="SSF53850">
    <property type="entry name" value="Periplasmic binding protein-like II"/>
    <property type="match status" value="1"/>
</dbReference>
<dbReference type="PRINTS" id="PR00039">
    <property type="entry name" value="HTHLYSR"/>
</dbReference>
<name>A0A0P1EZM4_9RHOB</name>
<reference evidence="6 7" key="1">
    <citation type="submission" date="2015-09" db="EMBL/GenBank/DDBJ databases">
        <authorList>
            <consortium name="Swine Surveillance"/>
        </authorList>
    </citation>
    <scope>NUCLEOTIDE SEQUENCE [LARGE SCALE GENOMIC DNA]</scope>
    <source>
        <strain evidence="6 7">CECT 5294</strain>
    </source>
</reference>
<dbReference type="Proteomes" id="UP000051298">
    <property type="component" value="Unassembled WGS sequence"/>
</dbReference>
<dbReference type="Pfam" id="PF03466">
    <property type="entry name" value="LysR_substrate"/>
    <property type="match status" value="1"/>
</dbReference>
<evidence type="ECO:0000313" key="7">
    <source>
        <dbReference type="Proteomes" id="UP000051298"/>
    </source>
</evidence>
<dbReference type="InterPro" id="IPR005119">
    <property type="entry name" value="LysR_subst-bd"/>
</dbReference>
<keyword evidence="4" id="KW-0804">Transcription</keyword>
<dbReference type="PANTHER" id="PTHR30427">
    <property type="entry name" value="TRANSCRIPTIONAL ACTIVATOR PROTEIN LYSR"/>
    <property type="match status" value="1"/>
</dbReference>
<proteinExistence type="inferred from homology"/>
<dbReference type="Pfam" id="PF00126">
    <property type="entry name" value="HTH_1"/>
    <property type="match status" value="1"/>
</dbReference>
<accession>A0A0P1EZM4</accession>
<dbReference type="PANTHER" id="PTHR30427:SF1">
    <property type="entry name" value="TRANSCRIPTIONAL ACTIVATOR PROTEIN LYSR"/>
    <property type="match status" value="1"/>
</dbReference>